<dbReference type="InterPro" id="IPR024156">
    <property type="entry name" value="Small_GTPase_ARF"/>
</dbReference>
<protein>
    <submittedName>
        <fullName evidence="6">ARLX, novel ARF-like Ras superfamily GTPase</fullName>
    </submittedName>
</protein>
<evidence type="ECO:0000256" key="5">
    <source>
        <dbReference type="SAM" id="MobiDB-lite"/>
    </source>
</evidence>
<feature type="binding site" evidence="4">
    <location>
        <position position="22"/>
    </location>
    <ligand>
        <name>Mg(2+)</name>
        <dbReference type="ChEBI" id="CHEBI:18420"/>
    </ligand>
</feature>
<gene>
    <name evidence="6" type="primary">ARLX</name>
    <name evidence="6" type="ORF">Esi_0112_0039</name>
</gene>
<dbReference type="GO" id="GO:0003924">
    <property type="term" value="F:GTPase activity"/>
    <property type="evidence" value="ECO:0007669"/>
    <property type="project" value="InterPro"/>
</dbReference>
<evidence type="ECO:0000313" key="6">
    <source>
        <dbReference type="EMBL" id="CBN78364.1"/>
    </source>
</evidence>
<evidence type="ECO:0000256" key="3">
    <source>
        <dbReference type="PIRSR" id="PIRSR606689-1"/>
    </source>
</evidence>
<dbReference type="eggNOG" id="KOG0071">
    <property type="taxonomic scope" value="Eukaryota"/>
</dbReference>
<dbReference type="PANTHER" id="PTHR11711">
    <property type="entry name" value="ADP RIBOSYLATION FACTOR-RELATED"/>
    <property type="match status" value="1"/>
</dbReference>
<keyword evidence="4" id="KW-0479">Metal-binding</keyword>
<evidence type="ECO:0000256" key="4">
    <source>
        <dbReference type="PIRSR" id="PIRSR606689-2"/>
    </source>
</evidence>
<dbReference type="GO" id="GO:0005525">
    <property type="term" value="F:GTP binding"/>
    <property type="evidence" value="ECO:0007669"/>
    <property type="project" value="UniProtKB-KW"/>
</dbReference>
<dbReference type="InterPro" id="IPR027417">
    <property type="entry name" value="P-loop_NTPase"/>
</dbReference>
<keyword evidence="4" id="KW-0460">Magnesium</keyword>
<name>D8LCZ7_ECTSI</name>
<dbReference type="AlphaFoldDB" id="D8LCZ7"/>
<dbReference type="GO" id="GO:0046872">
    <property type="term" value="F:metal ion binding"/>
    <property type="evidence" value="ECO:0007669"/>
    <property type="project" value="UniProtKB-KW"/>
</dbReference>
<dbReference type="SMART" id="SM00177">
    <property type="entry name" value="ARF"/>
    <property type="match status" value="1"/>
</dbReference>
<dbReference type="PROSITE" id="PS51417">
    <property type="entry name" value="ARF"/>
    <property type="match status" value="1"/>
</dbReference>
<sequence length="219" mass="23264">MGNSMRKEVQVILEGRSGSGKSSALFHLKHGETLLTPTPGIEGFYVERAVHAGTRLNVWEVQPSSTIVREKSLTVARALVYVIDSTGGSAGIQDAKEDLYPILTALASQKPRTCFTVLVLANKQDIPAAASPATIERDLAISSRPDGSTWRWAVQSCSAKEGLGLKEGMDWLAKAVRGKNVSPSRPKGGRRGGRSSKLEGAPGGGRRNNGLVPPSIYSA</sequence>
<proteinExistence type="predicted"/>
<dbReference type="InParanoid" id="D8LCZ7"/>
<dbReference type="SUPFAM" id="SSF52540">
    <property type="entry name" value="P-loop containing nucleoside triphosphate hydrolases"/>
    <property type="match status" value="1"/>
</dbReference>
<feature type="binding site" evidence="3">
    <location>
        <begin position="122"/>
        <end position="125"/>
    </location>
    <ligand>
        <name>GTP</name>
        <dbReference type="ChEBI" id="CHEBI:37565"/>
    </ligand>
</feature>
<dbReference type="STRING" id="2880.D8LCZ7"/>
<feature type="binding site" evidence="3">
    <location>
        <begin position="15"/>
        <end position="22"/>
    </location>
    <ligand>
        <name>GTP</name>
        <dbReference type="ChEBI" id="CHEBI:37565"/>
    </ligand>
</feature>
<dbReference type="InterPro" id="IPR006689">
    <property type="entry name" value="Small_GTPase_ARF/SAR"/>
</dbReference>
<keyword evidence="1 3" id="KW-0547">Nucleotide-binding</keyword>
<reference evidence="6 7" key="1">
    <citation type="journal article" date="2010" name="Nature">
        <title>The Ectocarpus genome and the independent evolution of multicellularity in brown algae.</title>
        <authorList>
            <person name="Cock J.M."/>
            <person name="Sterck L."/>
            <person name="Rouze P."/>
            <person name="Scornet D."/>
            <person name="Allen A.E."/>
            <person name="Amoutzias G."/>
            <person name="Anthouard V."/>
            <person name="Artiguenave F."/>
            <person name="Aury J.M."/>
            <person name="Badger J.H."/>
            <person name="Beszteri B."/>
            <person name="Billiau K."/>
            <person name="Bonnet E."/>
            <person name="Bothwell J.H."/>
            <person name="Bowler C."/>
            <person name="Boyen C."/>
            <person name="Brownlee C."/>
            <person name="Carrano C.J."/>
            <person name="Charrier B."/>
            <person name="Cho G.Y."/>
            <person name="Coelho S.M."/>
            <person name="Collen J."/>
            <person name="Corre E."/>
            <person name="Da Silva C."/>
            <person name="Delage L."/>
            <person name="Delaroque N."/>
            <person name="Dittami S.M."/>
            <person name="Doulbeau S."/>
            <person name="Elias M."/>
            <person name="Farnham G."/>
            <person name="Gachon C.M."/>
            <person name="Gschloessl B."/>
            <person name="Heesch S."/>
            <person name="Jabbari K."/>
            <person name="Jubin C."/>
            <person name="Kawai H."/>
            <person name="Kimura K."/>
            <person name="Kloareg B."/>
            <person name="Kupper F.C."/>
            <person name="Lang D."/>
            <person name="Le Bail A."/>
            <person name="Leblanc C."/>
            <person name="Lerouge P."/>
            <person name="Lohr M."/>
            <person name="Lopez P.J."/>
            <person name="Martens C."/>
            <person name="Maumus F."/>
            <person name="Michel G."/>
            <person name="Miranda-Saavedra D."/>
            <person name="Morales J."/>
            <person name="Moreau H."/>
            <person name="Motomura T."/>
            <person name="Nagasato C."/>
            <person name="Napoli C.A."/>
            <person name="Nelson D.R."/>
            <person name="Nyvall-Collen P."/>
            <person name="Peters A.F."/>
            <person name="Pommier C."/>
            <person name="Potin P."/>
            <person name="Poulain J."/>
            <person name="Quesneville H."/>
            <person name="Read B."/>
            <person name="Rensing S.A."/>
            <person name="Ritter A."/>
            <person name="Rousvoal S."/>
            <person name="Samanta M."/>
            <person name="Samson G."/>
            <person name="Schroeder D.C."/>
            <person name="Segurens B."/>
            <person name="Strittmatter M."/>
            <person name="Tonon T."/>
            <person name="Tregear J.W."/>
            <person name="Valentin K."/>
            <person name="von Dassow P."/>
            <person name="Yamagishi T."/>
            <person name="Van de Peer Y."/>
            <person name="Wincker P."/>
        </authorList>
    </citation>
    <scope>NUCLEOTIDE SEQUENCE [LARGE SCALE GENOMIC DNA]</scope>
    <source>
        <strain evidence="7">Ec32 / CCAP1310/4</strain>
    </source>
</reference>
<dbReference type="OrthoDB" id="41266at2759"/>
<dbReference type="Pfam" id="PF00025">
    <property type="entry name" value="Arf"/>
    <property type="match status" value="1"/>
</dbReference>
<keyword evidence="7" id="KW-1185">Reference proteome</keyword>
<dbReference type="EMBL" id="FN647812">
    <property type="protein sequence ID" value="CBN78364.1"/>
    <property type="molecule type" value="Genomic_DNA"/>
</dbReference>
<organism evidence="6 7">
    <name type="scientific">Ectocarpus siliculosus</name>
    <name type="common">Brown alga</name>
    <name type="synonym">Conferva siliculosa</name>
    <dbReference type="NCBI Taxonomy" id="2880"/>
    <lineage>
        <taxon>Eukaryota</taxon>
        <taxon>Sar</taxon>
        <taxon>Stramenopiles</taxon>
        <taxon>Ochrophyta</taxon>
        <taxon>PX clade</taxon>
        <taxon>Phaeophyceae</taxon>
        <taxon>Ectocarpales</taxon>
        <taxon>Ectocarpaceae</taxon>
        <taxon>Ectocarpus</taxon>
    </lineage>
</organism>
<feature type="region of interest" description="Disordered" evidence="5">
    <location>
        <begin position="176"/>
        <end position="219"/>
    </location>
</feature>
<evidence type="ECO:0000313" key="7">
    <source>
        <dbReference type="Proteomes" id="UP000002630"/>
    </source>
</evidence>
<evidence type="ECO:0000256" key="2">
    <source>
        <dbReference type="ARBA" id="ARBA00023134"/>
    </source>
</evidence>
<keyword evidence="2 3" id="KW-0342">GTP-binding</keyword>
<accession>D8LCZ7</accession>
<dbReference type="EMBL" id="FN649727">
    <property type="protein sequence ID" value="CBN78364.1"/>
    <property type="molecule type" value="Genomic_DNA"/>
</dbReference>
<dbReference type="Proteomes" id="UP000002630">
    <property type="component" value="Linkage Group LG02"/>
</dbReference>
<evidence type="ECO:0000256" key="1">
    <source>
        <dbReference type="ARBA" id="ARBA00022741"/>
    </source>
</evidence>
<dbReference type="Gene3D" id="3.40.50.300">
    <property type="entry name" value="P-loop containing nucleotide triphosphate hydrolases"/>
    <property type="match status" value="1"/>
</dbReference>